<organism evidence="1 2">
    <name type="scientific">Arthrobacter woluwensis</name>
    <dbReference type="NCBI Taxonomy" id="156980"/>
    <lineage>
        <taxon>Bacteria</taxon>
        <taxon>Bacillati</taxon>
        <taxon>Actinomycetota</taxon>
        <taxon>Actinomycetes</taxon>
        <taxon>Micrococcales</taxon>
        <taxon>Micrococcaceae</taxon>
        <taxon>Arthrobacter</taxon>
    </lineage>
</organism>
<evidence type="ECO:0000313" key="2">
    <source>
        <dbReference type="Proteomes" id="UP000182652"/>
    </source>
</evidence>
<dbReference type="InterPro" id="IPR019587">
    <property type="entry name" value="Polyketide_cyclase/dehydratase"/>
</dbReference>
<sequence>MISFSEEIRIAARPEEVFGLSLDVDAHTRSMADSGERAVAGVMTGRMGPGDTVTWQARHFGVPIRMTSRITAYREPSHFVDEQLRGPFRLWRHEHRFTADDGGTLLRDDITFAAPLGPLGRLAELLVLRWYMPQLIRQRNEFLKAAAEAGPSI</sequence>
<dbReference type="RefSeq" id="WP_066211796.1">
    <property type="nucleotide sequence ID" value="NZ_FNSN01000003.1"/>
</dbReference>
<protein>
    <submittedName>
        <fullName evidence="1">Ligand-binding SRPBCC domain-containing protein</fullName>
    </submittedName>
</protein>
<dbReference type="Proteomes" id="UP000182652">
    <property type="component" value="Unassembled WGS sequence"/>
</dbReference>
<name>A0A1H4LNE5_9MICC</name>
<gene>
    <name evidence="1" type="ORF">SAMN04489745_1065</name>
</gene>
<evidence type="ECO:0000313" key="1">
    <source>
        <dbReference type="EMBL" id="SEB72151.1"/>
    </source>
</evidence>
<dbReference type="CDD" id="cd07820">
    <property type="entry name" value="SRPBCC_3"/>
    <property type="match status" value="1"/>
</dbReference>
<dbReference type="Gene3D" id="3.30.530.20">
    <property type="match status" value="1"/>
</dbReference>
<dbReference type="EMBL" id="FNSN01000003">
    <property type="protein sequence ID" value="SEB72151.1"/>
    <property type="molecule type" value="Genomic_DNA"/>
</dbReference>
<keyword evidence="2" id="KW-1185">Reference proteome</keyword>
<dbReference type="InterPro" id="IPR023393">
    <property type="entry name" value="START-like_dom_sf"/>
</dbReference>
<reference evidence="1 2" key="1">
    <citation type="submission" date="2016-10" db="EMBL/GenBank/DDBJ databases">
        <authorList>
            <person name="de Groot N.N."/>
        </authorList>
    </citation>
    <scope>NUCLEOTIDE SEQUENCE [LARGE SCALE GENOMIC DNA]</scope>
    <source>
        <strain evidence="1 2">DSM 10495</strain>
    </source>
</reference>
<accession>A0A1H4LNE5</accession>
<dbReference type="SUPFAM" id="SSF55961">
    <property type="entry name" value="Bet v1-like"/>
    <property type="match status" value="1"/>
</dbReference>
<dbReference type="AlphaFoldDB" id="A0A1H4LNE5"/>
<proteinExistence type="predicted"/>
<dbReference type="Pfam" id="PF10604">
    <property type="entry name" value="Polyketide_cyc2"/>
    <property type="match status" value="1"/>
</dbReference>